<comment type="caution">
    <text evidence="11">The sequence shown here is derived from an EMBL/GenBank/DDBJ whole genome shotgun (WGS) entry which is preliminary data.</text>
</comment>
<evidence type="ECO:0000313" key="11">
    <source>
        <dbReference type="EMBL" id="RJG51191.1"/>
    </source>
</evidence>
<keyword evidence="1" id="KW-0819">tRNA processing</keyword>
<accession>A0A418YJN3</accession>
<dbReference type="EC" id="5.4.99.26" evidence="5"/>
<dbReference type="CDD" id="cd02563">
    <property type="entry name" value="PseudoU_synth_TruC"/>
    <property type="match status" value="1"/>
</dbReference>
<dbReference type="GO" id="GO:0000455">
    <property type="term" value="P:enzyme-directed rRNA pseudouridine synthesis"/>
    <property type="evidence" value="ECO:0007669"/>
    <property type="project" value="TreeGrafter"/>
</dbReference>
<comment type="function">
    <text evidence="4">Responsible for synthesis of pseudouridine from uracil-65 in transfer RNAs.</text>
</comment>
<evidence type="ECO:0000256" key="8">
    <source>
        <dbReference type="ARBA" id="ARBA00041975"/>
    </source>
</evidence>
<dbReference type="InterPro" id="IPR006145">
    <property type="entry name" value="PsdUridine_synth_RsuA/RluA"/>
</dbReference>
<evidence type="ECO:0000313" key="12">
    <source>
        <dbReference type="Proteomes" id="UP000283255"/>
    </source>
</evidence>
<dbReference type="PANTHER" id="PTHR21600">
    <property type="entry name" value="MITOCHONDRIAL RNA PSEUDOURIDINE SYNTHASE"/>
    <property type="match status" value="1"/>
</dbReference>
<feature type="domain" description="Pseudouridine synthase RsuA/RluA-like" evidence="10">
    <location>
        <begin position="39"/>
        <end position="197"/>
    </location>
</feature>
<dbReference type="EMBL" id="QZCH01000001">
    <property type="protein sequence ID" value="RJG51191.1"/>
    <property type="molecule type" value="Genomic_DNA"/>
</dbReference>
<gene>
    <name evidence="11" type="primary">truC</name>
    <name evidence="11" type="ORF">D1Z90_00155</name>
</gene>
<dbReference type="OrthoDB" id="9785808at2"/>
<evidence type="ECO:0000256" key="5">
    <source>
        <dbReference type="ARBA" id="ARBA00038943"/>
    </source>
</evidence>
<name>A0A418YJN3_9GAMM</name>
<dbReference type="AlphaFoldDB" id="A0A418YJN3"/>
<sequence>MSENAPIAQQFVAATSVDDVDSVTPQIAELEIVYQDEYLVAINKPSGLLVHRSWLDKGATQFAMQMLRDQLGQYVYPVHRLDRPTSGVLLFALSSEVAALMTTLFAERETHKEYLAVVRGWCDSGHLDYALTQELDKVADKFASQDKPKQDAVTGYDCLGQVELPFAVGRYQTARFSLLQLKPETGRKHQLRRHCAHLRHPIIGDTSHGDGKQNAFFKTEFNNHRLLLHAAQLGFCHPVTKQAVCITAPLTADFCQVLEQTQLLSAAPEAFR</sequence>
<evidence type="ECO:0000256" key="3">
    <source>
        <dbReference type="ARBA" id="ARBA00036607"/>
    </source>
</evidence>
<dbReference type="InterPro" id="IPR020103">
    <property type="entry name" value="PsdUridine_synth_cat_dom_sf"/>
</dbReference>
<evidence type="ECO:0000256" key="7">
    <source>
        <dbReference type="ARBA" id="ARBA00041803"/>
    </source>
</evidence>
<evidence type="ECO:0000256" key="9">
    <source>
        <dbReference type="ARBA" id="ARBA00043049"/>
    </source>
</evidence>
<proteinExistence type="predicted"/>
<evidence type="ECO:0000256" key="2">
    <source>
        <dbReference type="ARBA" id="ARBA00023235"/>
    </source>
</evidence>
<comment type="catalytic activity">
    <reaction evidence="3">
        <text>uridine(65) in tRNA = pseudouridine(65) in tRNA</text>
        <dbReference type="Rhea" id="RHEA:42536"/>
        <dbReference type="Rhea" id="RHEA-COMP:10103"/>
        <dbReference type="Rhea" id="RHEA-COMP:10104"/>
        <dbReference type="ChEBI" id="CHEBI:65314"/>
        <dbReference type="ChEBI" id="CHEBI:65315"/>
        <dbReference type="EC" id="5.4.99.26"/>
    </reaction>
</comment>
<dbReference type="PANTHER" id="PTHR21600:SF56">
    <property type="entry name" value="TRNA PSEUDOURIDINE SYNTHASE C"/>
    <property type="match status" value="1"/>
</dbReference>
<dbReference type="Proteomes" id="UP000283255">
    <property type="component" value="Unassembled WGS sequence"/>
</dbReference>
<dbReference type="SUPFAM" id="SSF55120">
    <property type="entry name" value="Pseudouridine synthase"/>
    <property type="match status" value="1"/>
</dbReference>
<organism evidence="11 12">
    <name type="scientific">Motilimonas pumila</name>
    <dbReference type="NCBI Taxonomy" id="2303987"/>
    <lineage>
        <taxon>Bacteria</taxon>
        <taxon>Pseudomonadati</taxon>
        <taxon>Pseudomonadota</taxon>
        <taxon>Gammaproteobacteria</taxon>
        <taxon>Alteromonadales</taxon>
        <taxon>Alteromonadales genera incertae sedis</taxon>
        <taxon>Motilimonas</taxon>
    </lineage>
</organism>
<protein>
    <recommendedName>
        <fullName evidence="6">tRNA pseudouridine synthase C</fullName>
        <ecNumber evidence="5">5.4.99.26</ecNumber>
    </recommendedName>
    <alternativeName>
        <fullName evidence="8">tRNA pseudouridine(65) synthase</fullName>
    </alternativeName>
    <alternativeName>
        <fullName evidence="9">tRNA pseudouridylate synthase C</fullName>
    </alternativeName>
    <alternativeName>
        <fullName evidence="7">tRNA-uridine isomerase C</fullName>
    </alternativeName>
</protein>
<dbReference type="RefSeq" id="WP_119908739.1">
    <property type="nucleotide sequence ID" value="NZ_QZCH01000001.1"/>
</dbReference>
<reference evidence="11 12" key="1">
    <citation type="submission" date="2018-09" db="EMBL/GenBank/DDBJ databases">
        <authorList>
            <person name="Wang F."/>
        </authorList>
    </citation>
    <scope>NUCLEOTIDE SEQUENCE [LARGE SCALE GENOMIC DNA]</scope>
    <source>
        <strain evidence="11 12">PLHSC7-2</strain>
    </source>
</reference>
<dbReference type="GO" id="GO:0003723">
    <property type="term" value="F:RNA binding"/>
    <property type="evidence" value="ECO:0007669"/>
    <property type="project" value="InterPro"/>
</dbReference>
<reference evidence="11 12" key="2">
    <citation type="submission" date="2019-01" db="EMBL/GenBank/DDBJ databases">
        <title>Motilimonas pumilus sp. nov., isolated from the gut of sea cucumber (Apostichopus japonicus).</title>
        <authorList>
            <person name="Wang F.-Q."/>
            <person name="Ren L.-H."/>
            <person name="Lin Y.-W."/>
            <person name="Sun G.-H."/>
            <person name="Du Z.-J."/>
            <person name="Zhao J.-X."/>
            <person name="Liu X.-J."/>
            <person name="Liu L.-J."/>
        </authorList>
    </citation>
    <scope>NUCLEOTIDE SEQUENCE [LARGE SCALE GENOMIC DNA]</scope>
    <source>
        <strain evidence="11 12">PLHSC7-2</strain>
    </source>
</reference>
<evidence type="ECO:0000256" key="1">
    <source>
        <dbReference type="ARBA" id="ARBA00022694"/>
    </source>
</evidence>
<dbReference type="Gene3D" id="3.30.2350.10">
    <property type="entry name" value="Pseudouridine synthase"/>
    <property type="match status" value="1"/>
</dbReference>
<dbReference type="InterPro" id="IPR006224">
    <property type="entry name" value="PsdUridine_synth_RluA-like_CS"/>
</dbReference>
<dbReference type="Pfam" id="PF00849">
    <property type="entry name" value="PseudoU_synth_2"/>
    <property type="match status" value="1"/>
</dbReference>
<evidence type="ECO:0000256" key="6">
    <source>
        <dbReference type="ARBA" id="ARBA00040675"/>
    </source>
</evidence>
<dbReference type="InterPro" id="IPR050188">
    <property type="entry name" value="RluA_PseudoU_synthase"/>
</dbReference>
<keyword evidence="12" id="KW-1185">Reference proteome</keyword>
<evidence type="ECO:0000256" key="4">
    <source>
        <dbReference type="ARBA" id="ARBA00037670"/>
    </source>
</evidence>
<dbReference type="GO" id="GO:0008033">
    <property type="term" value="P:tRNA processing"/>
    <property type="evidence" value="ECO:0007669"/>
    <property type="project" value="UniProtKB-KW"/>
</dbReference>
<keyword evidence="2" id="KW-0413">Isomerase</keyword>
<dbReference type="NCBIfam" id="NF008321">
    <property type="entry name" value="PRK11112.1"/>
    <property type="match status" value="1"/>
</dbReference>
<dbReference type="PROSITE" id="PS01129">
    <property type="entry name" value="PSI_RLU"/>
    <property type="match status" value="1"/>
</dbReference>
<evidence type="ECO:0000259" key="10">
    <source>
        <dbReference type="Pfam" id="PF00849"/>
    </source>
</evidence>
<dbReference type="GO" id="GO:0160149">
    <property type="term" value="F:tRNA pseudouridine(65) synthase activity"/>
    <property type="evidence" value="ECO:0007669"/>
    <property type="project" value="UniProtKB-EC"/>
</dbReference>